<gene>
    <name evidence="2" type="ORF">S03H2_22090</name>
</gene>
<accession>X1FMT4</accession>
<evidence type="ECO:0000313" key="2">
    <source>
        <dbReference type="EMBL" id="GAH33835.1"/>
    </source>
</evidence>
<feature type="transmembrane region" description="Helical" evidence="1">
    <location>
        <begin position="7"/>
        <end position="25"/>
    </location>
</feature>
<keyword evidence="1" id="KW-1133">Transmembrane helix</keyword>
<comment type="caution">
    <text evidence="2">The sequence shown here is derived from an EMBL/GenBank/DDBJ whole genome shotgun (WGS) entry which is preliminary data.</text>
</comment>
<proteinExistence type="predicted"/>
<name>X1FMT4_9ZZZZ</name>
<sequence>MFRDKRLDIGIGISIILHILMLILFSGSGKLTAFDYEDIKEITFIDQSYRPEVARVISKGSIWSDVKESYSDAEPSSYGGEIVTPAIDLDAKLDRSQATIDLDRYLVSEDVGDVVRIGNGKAGTMKSTEEILAEKPISLAKNLP</sequence>
<keyword evidence="1" id="KW-0812">Transmembrane</keyword>
<reference evidence="2" key="1">
    <citation type="journal article" date="2014" name="Front. Microbiol.">
        <title>High frequency of phylogenetically diverse reductive dehalogenase-homologous genes in deep subseafloor sedimentary metagenomes.</title>
        <authorList>
            <person name="Kawai M."/>
            <person name="Futagami T."/>
            <person name="Toyoda A."/>
            <person name="Takaki Y."/>
            <person name="Nishi S."/>
            <person name="Hori S."/>
            <person name="Arai W."/>
            <person name="Tsubouchi T."/>
            <person name="Morono Y."/>
            <person name="Uchiyama I."/>
            <person name="Ito T."/>
            <person name="Fujiyama A."/>
            <person name="Inagaki F."/>
            <person name="Takami H."/>
        </authorList>
    </citation>
    <scope>NUCLEOTIDE SEQUENCE</scope>
    <source>
        <strain evidence="2">Expedition CK06-06</strain>
    </source>
</reference>
<dbReference type="EMBL" id="BARU01011840">
    <property type="protein sequence ID" value="GAH33835.1"/>
    <property type="molecule type" value="Genomic_DNA"/>
</dbReference>
<organism evidence="2">
    <name type="scientific">marine sediment metagenome</name>
    <dbReference type="NCBI Taxonomy" id="412755"/>
    <lineage>
        <taxon>unclassified sequences</taxon>
        <taxon>metagenomes</taxon>
        <taxon>ecological metagenomes</taxon>
    </lineage>
</organism>
<feature type="non-terminal residue" evidence="2">
    <location>
        <position position="144"/>
    </location>
</feature>
<dbReference type="AlphaFoldDB" id="X1FMT4"/>
<evidence type="ECO:0000256" key="1">
    <source>
        <dbReference type="SAM" id="Phobius"/>
    </source>
</evidence>
<protein>
    <submittedName>
        <fullName evidence="2">Uncharacterized protein</fullName>
    </submittedName>
</protein>
<keyword evidence="1" id="KW-0472">Membrane</keyword>